<name>A0A0C3EWC0_PILCF</name>
<dbReference type="EMBL" id="KN833031">
    <property type="protein sequence ID" value="KIM76820.1"/>
    <property type="molecule type" value="Genomic_DNA"/>
</dbReference>
<evidence type="ECO:0000313" key="2">
    <source>
        <dbReference type="EMBL" id="KIM76820.1"/>
    </source>
</evidence>
<dbReference type="InParanoid" id="A0A0C3EWC0"/>
<feature type="compositionally biased region" description="Polar residues" evidence="1">
    <location>
        <begin position="1"/>
        <end position="28"/>
    </location>
</feature>
<feature type="compositionally biased region" description="Polar residues" evidence="1">
    <location>
        <begin position="35"/>
        <end position="47"/>
    </location>
</feature>
<reference evidence="2 3" key="1">
    <citation type="submission" date="2014-04" db="EMBL/GenBank/DDBJ databases">
        <authorList>
            <consortium name="DOE Joint Genome Institute"/>
            <person name="Kuo A."/>
            <person name="Tarkka M."/>
            <person name="Buscot F."/>
            <person name="Kohler A."/>
            <person name="Nagy L.G."/>
            <person name="Floudas D."/>
            <person name="Copeland A."/>
            <person name="Barry K.W."/>
            <person name="Cichocki N."/>
            <person name="Veneault-Fourrey C."/>
            <person name="LaButti K."/>
            <person name="Lindquist E.A."/>
            <person name="Lipzen A."/>
            <person name="Lundell T."/>
            <person name="Morin E."/>
            <person name="Murat C."/>
            <person name="Sun H."/>
            <person name="Tunlid A."/>
            <person name="Henrissat B."/>
            <person name="Grigoriev I.V."/>
            <person name="Hibbett D.S."/>
            <person name="Martin F."/>
            <person name="Nordberg H.P."/>
            <person name="Cantor M.N."/>
            <person name="Hua S.X."/>
        </authorList>
    </citation>
    <scope>NUCLEOTIDE SEQUENCE [LARGE SCALE GENOMIC DNA]</scope>
    <source>
        <strain evidence="2 3">F 1598</strain>
    </source>
</reference>
<sequence length="135" mass="14666">MLQSHTLSSSRVPRNLKAKSNQQLSSQPLAKPQYDFNNTNHQQQSHITTTSCLSLEQAIASRLPSAKIKKATDAHPDSTDVVEAEGSEASYGLLRIGDISGMLWLPLSLAGFGILLSEYIFVPCSPTRTLPGEVE</sequence>
<reference evidence="3" key="2">
    <citation type="submission" date="2015-01" db="EMBL/GenBank/DDBJ databases">
        <title>Evolutionary Origins and Diversification of the Mycorrhizal Mutualists.</title>
        <authorList>
            <consortium name="DOE Joint Genome Institute"/>
            <consortium name="Mycorrhizal Genomics Consortium"/>
            <person name="Kohler A."/>
            <person name="Kuo A."/>
            <person name="Nagy L.G."/>
            <person name="Floudas D."/>
            <person name="Copeland A."/>
            <person name="Barry K.W."/>
            <person name="Cichocki N."/>
            <person name="Veneault-Fourrey C."/>
            <person name="LaButti K."/>
            <person name="Lindquist E.A."/>
            <person name="Lipzen A."/>
            <person name="Lundell T."/>
            <person name="Morin E."/>
            <person name="Murat C."/>
            <person name="Riley R."/>
            <person name="Ohm R."/>
            <person name="Sun H."/>
            <person name="Tunlid A."/>
            <person name="Henrissat B."/>
            <person name="Grigoriev I.V."/>
            <person name="Hibbett D.S."/>
            <person name="Martin F."/>
        </authorList>
    </citation>
    <scope>NUCLEOTIDE SEQUENCE [LARGE SCALE GENOMIC DNA]</scope>
    <source>
        <strain evidence="3">F 1598</strain>
    </source>
</reference>
<dbReference type="Proteomes" id="UP000054166">
    <property type="component" value="Unassembled WGS sequence"/>
</dbReference>
<accession>A0A0C3EWC0</accession>
<evidence type="ECO:0000256" key="1">
    <source>
        <dbReference type="SAM" id="MobiDB-lite"/>
    </source>
</evidence>
<organism evidence="2 3">
    <name type="scientific">Piloderma croceum (strain F 1598)</name>
    <dbReference type="NCBI Taxonomy" id="765440"/>
    <lineage>
        <taxon>Eukaryota</taxon>
        <taxon>Fungi</taxon>
        <taxon>Dikarya</taxon>
        <taxon>Basidiomycota</taxon>
        <taxon>Agaricomycotina</taxon>
        <taxon>Agaricomycetes</taxon>
        <taxon>Agaricomycetidae</taxon>
        <taxon>Atheliales</taxon>
        <taxon>Atheliaceae</taxon>
        <taxon>Piloderma</taxon>
    </lineage>
</organism>
<dbReference type="HOGENOM" id="CLU_1886541_0_0_1"/>
<proteinExistence type="predicted"/>
<protein>
    <submittedName>
        <fullName evidence="2">Uncharacterized protein</fullName>
    </submittedName>
</protein>
<evidence type="ECO:0000313" key="3">
    <source>
        <dbReference type="Proteomes" id="UP000054166"/>
    </source>
</evidence>
<gene>
    <name evidence="2" type="ORF">PILCRDRAFT_12521</name>
</gene>
<feature type="region of interest" description="Disordered" evidence="1">
    <location>
        <begin position="1"/>
        <end position="47"/>
    </location>
</feature>
<dbReference type="AlphaFoldDB" id="A0A0C3EWC0"/>
<keyword evidence="3" id="KW-1185">Reference proteome</keyword>